<evidence type="ECO:0000313" key="4">
    <source>
        <dbReference type="Proteomes" id="UP001164390"/>
    </source>
</evidence>
<feature type="region of interest" description="Disordered" evidence="1">
    <location>
        <begin position="19"/>
        <end position="49"/>
    </location>
</feature>
<sequence length="215" mass="22676">MSVLASGVLVGGLLASTGSASATDGDGSSGAPGAVGAKKTRTHLAPINNSGVRGTARVKVHNRRLTVSVNAHGLLRKMPHAMHLHFAKKARHTCPTVRDDKNADHRLNTTEGTGAYGNVRVSLTKSGATGPKSALAVKRFPTAPRGKIHYSRTLRTSKAVARGVRNGNSVLVVHGIDYNHNRKYDFKAGKSDLDPKLPTEATDPVACGVLRTNHK</sequence>
<feature type="signal peptide" evidence="2">
    <location>
        <begin position="1"/>
        <end position="22"/>
    </location>
</feature>
<keyword evidence="4" id="KW-1185">Reference proteome</keyword>
<gene>
    <name evidence="3" type="ORF">L0C25_13695</name>
</gene>
<dbReference type="Proteomes" id="UP001164390">
    <property type="component" value="Chromosome"/>
</dbReference>
<evidence type="ECO:0000256" key="1">
    <source>
        <dbReference type="SAM" id="MobiDB-lite"/>
    </source>
</evidence>
<evidence type="ECO:0008006" key="5">
    <source>
        <dbReference type="Google" id="ProtNLM"/>
    </source>
</evidence>
<dbReference type="EMBL" id="CP094970">
    <property type="protein sequence ID" value="UYM03604.1"/>
    <property type="molecule type" value="Genomic_DNA"/>
</dbReference>
<dbReference type="AlphaFoldDB" id="A0AA46TEW6"/>
<evidence type="ECO:0000256" key="2">
    <source>
        <dbReference type="SAM" id="SignalP"/>
    </source>
</evidence>
<organism evidence="3 4">
    <name type="scientific">Solicola gregarius</name>
    <dbReference type="NCBI Taxonomy" id="2908642"/>
    <lineage>
        <taxon>Bacteria</taxon>
        <taxon>Bacillati</taxon>
        <taxon>Actinomycetota</taxon>
        <taxon>Actinomycetes</taxon>
        <taxon>Propionibacteriales</taxon>
        <taxon>Nocardioidaceae</taxon>
        <taxon>Solicola</taxon>
    </lineage>
</organism>
<name>A0AA46TEW6_9ACTN</name>
<reference evidence="3" key="1">
    <citation type="submission" date="2022-01" db="EMBL/GenBank/DDBJ databases">
        <title>Nocardioidaceae gen. sp. A5X3R13.</title>
        <authorList>
            <person name="Lopez Marin M.A."/>
            <person name="Uhlik O."/>
        </authorList>
    </citation>
    <scope>NUCLEOTIDE SEQUENCE</scope>
    <source>
        <strain evidence="3">A5X3R13</strain>
    </source>
</reference>
<feature type="chain" id="PRO_5041248265" description="CHRD domain-containing protein" evidence="2">
    <location>
        <begin position="23"/>
        <end position="215"/>
    </location>
</feature>
<evidence type="ECO:0000313" key="3">
    <source>
        <dbReference type="EMBL" id="UYM03604.1"/>
    </source>
</evidence>
<accession>A0AA46TEW6</accession>
<keyword evidence="2" id="KW-0732">Signal</keyword>
<protein>
    <recommendedName>
        <fullName evidence="5">CHRD domain-containing protein</fullName>
    </recommendedName>
</protein>
<dbReference type="KEGG" id="sgrg:L0C25_13695"/>
<dbReference type="RefSeq" id="WP_271632220.1">
    <property type="nucleotide sequence ID" value="NZ_CP094970.1"/>
</dbReference>
<feature type="compositionally biased region" description="Low complexity" evidence="1">
    <location>
        <begin position="19"/>
        <end position="37"/>
    </location>
</feature>
<proteinExistence type="predicted"/>